<sequence>MEKQMKERSNGVVANELAHGAVSAASTSVFPEEASTEASVVVPRTDENMMQDGDASDRENECRRLATEKFNRINPAILAKISSNVACILAQRAAKNDLNVVSSSPESEGVVETDDDSDENEEETEERCQDDVVDVDASETELKSQNDASLRQPSPILIDLTVSDLNDGVTSMEVESQNIEGDSGENYVALDHISEAVEKVIVTTSEAPVSPVAGPSSQIPQQVASAVTCEKIKTKIIHLGVPFIRLKPCPEKAAQNDTERRQLLQQIKYRSYLKGDLNFSTRKRKLFIKN</sequence>
<protein>
    <submittedName>
        <fullName evidence="2">Uncharacterized protein</fullName>
    </submittedName>
</protein>
<keyword evidence="3" id="KW-1185">Reference proteome</keyword>
<evidence type="ECO:0000256" key="1">
    <source>
        <dbReference type="SAM" id="MobiDB-lite"/>
    </source>
</evidence>
<dbReference type="Proteomes" id="UP001642540">
    <property type="component" value="Unassembled WGS sequence"/>
</dbReference>
<evidence type="ECO:0000313" key="2">
    <source>
        <dbReference type="EMBL" id="CAL8105445.1"/>
    </source>
</evidence>
<gene>
    <name evidence="2" type="ORF">ODALV1_LOCUS12067</name>
</gene>
<feature type="region of interest" description="Disordered" evidence="1">
    <location>
        <begin position="100"/>
        <end position="134"/>
    </location>
</feature>
<name>A0ABP1QJN1_9HEXA</name>
<accession>A0ABP1QJN1</accession>
<dbReference type="EMBL" id="CAXLJM020000036">
    <property type="protein sequence ID" value="CAL8105445.1"/>
    <property type="molecule type" value="Genomic_DNA"/>
</dbReference>
<reference evidence="2 3" key="1">
    <citation type="submission" date="2024-08" db="EMBL/GenBank/DDBJ databases">
        <authorList>
            <person name="Cucini C."/>
            <person name="Frati F."/>
        </authorList>
    </citation>
    <scope>NUCLEOTIDE SEQUENCE [LARGE SCALE GENOMIC DNA]</scope>
</reference>
<proteinExistence type="predicted"/>
<comment type="caution">
    <text evidence="2">The sequence shown here is derived from an EMBL/GenBank/DDBJ whole genome shotgun (WGS) entry which is preliminary data.</text>
</comment>
<evidence type="ECO:0000313" key="3">
    <source>
        <dbReference type="Proteomes" id="UP001642540"/>
    </source>
</evidence>
<organism evidence="2 3">
    <name type="scientific">Orchesella dallaii</name>
    <dbReference type="NCBI Taxonomy" id="48710"/>
    <lineage>
        <taxon>Eukaryota</taxon>
        <taxon>Metazoa</taxon>
        <taxon>Ecdysozoa</taxon>
        <taxon>Arthropoda</taxon>
        <taxon>Hexapoda</taxon>
        <taxon>Collembola</taxon>
        <taxon>Entomobryomorpha</taxon>
        <taxon>Entomobryoidea</taxon>
        <taxon>Orchesellidae</taxon>
        <taxon>Orchesellinae</taxon>
        <taxon>Orchesella</taxon>
    </lineage>
</organism>
<feature type="compositionally biased region" description="Acidic residues" evidence="1">
    <location>
        <begin position="109"/>
        <end position="125"/>
    </location>
</feature>